<feature type="transmembrane region" description="Helical" evidence="3">
    <location>
        <begin position="334"/>
        <end position="357"/>
    </location>
</feature>
<dbReference type="EMBL" id="ML119708">
    <property type="protein sequence ID" value="RPA78653.1"/>
    <property type="molecule type" value="Genomic_DNA"/>
</dbReference>
<keyword evidence="3" id="KW-0472">Membrane</keyword>
<evidence type="ECO:0000256" key="3">
    <source>
        <dbReference type="SAM" id="Phobius"/>
    </source>
</evidence>
<evidence type="ECO:0000256" key="1">
    <source>
        <dbReference type="ARBA" id="ARBA00022729"/>
    </source>
</evidence>
<gene>
    <name evidence="5" type="ORF">BJ508DRAFT_363671</name>
</gene>
<dbReference type="Pfam" id="PF10342">
    <property type="entry name" value="Kre9_KNH"/>
    <property type="match status" value="1"/>
</dbReference>
<accession>A0A3N4HXR7</accession>
<keyword evidence="1" id="KW-0732">Signal</keyword>
<feature type="domain" description="Yeast cell wall synthesis Kre9/Knh1-like N-terminal" evidence="4">
    <location>
        <begin position="104"/>
        <end position="191"/>
    </location>
</feature>
<evidence type="ECO:0000256" key="2">
    <source>
        <dbReference type="SAM" id="MobiDB-lite"/>
    </source>
</evidence>
<evidence type="ECO:0000259" key="4">
    <source>
        <dbReference type="Pfam" id="PF10342"/>
    </source>
</evidence>
<feature type="compositionally biased region" description="Pro residues" evidence="2">
    <location>
        <begin position="229"/>
        <end position="254"/>
    </location>
</feature>
<keyword evidence="3" id="KW-1133">Transmembrane helix</keyword>
<organism evidence="5 6">
    <name type="scientific">Ascobolus immersus RN42</name>
    <dbReference type="NCBI Taxonomy" id="1160509"/>
    <lineage>
        <taxon>Eukaryota</taxon>
        <taxon>Fungi</taxon>
        <taxon>Dikarya</taxon>
        <taxon>Ascomycota</taxon>
        <taxon>Pezizomycotina</taxon>
        <taxon>Pezizomycetes</taxon>
        <taxon>Pezizales</taxon>
        <taxon>Ascobolaceae</taxon>
        <taxon>Ascobolus</taxon>
    </lineage>
</organism>
<name>A0A3N4HXR7_ASCIM</name>
<proteinExistence type="predicted"/>
<protein>
    <recommendedName>
        <fullName evidence="4">Yeast cell wall synthesis Kre9/Knh1-like N-terminal domain-containing protein</fullName>
    </recommendedName>
</protein>
<feature type="region of interest" description="Disordered" evidence="2">
    <location>
        <begin position="191"/>
        <end position="254"/>
    </location>
</feature>
<feature type="compositionally biased region" description="Basic and acidic residues" evidence="2">
    <location>
        <begin position="191"/>
        <end position="212"/>
    </location>
</feature>
<evidence type="ECO:0000313" key="6">
    <source>
        <dbReference type="Proteomes" id="UP000275078"/>
    </source>
</evidence>
<dbReference type="InterPro" id="IPR018466">
    <property type="entry name" value="Kre9/Knh1-like_N"/>
</dbReference>
<keyword evidence="6" id="KW-1185">Reference proteome</keyword>
<dbReference type="AlphaFoldDB" id="A0A3N4HXR7"/>
<reference evidence="5 6" key="1">
    <citation type="journal article" date="2018" name="Nat. Ecol. Evol.">
        <title>Pezizomycetes genomes reveal the molecular basis of ectomycorrhizal truffle lifestyle.</title>
        <authorList>
            <person name="Murat C."/>
            <person name="Payen T."/>
            <person name="Noel B."/>
            <person name="Kuo A."/>
            <person name="Morin E."/>
            <person name="Chen J."/>
            <person name="Kohler A."/>
            <person name="Krizsan K."/>
            <person name="Balestrini R."/>
            <person name="Da Silva C."/>
            <person name="Montanini B."/>
            <person name="Hainaut M."/>
            <person name="Levati E."/>
            <person name="Barry K.W."/>
            <person name="Belfiori B."/>
            <person name="Cichocki N."/>
            <person name="Clum A."/>
            <person name="Dockter R.B."/>
            <person name="Fauchery L."/>
            <person name="Guy J."/>
            <person name="Iotti M."/>
            <person name="Le Tacon F."/>
            <person name="Lindquist E.A."/>
            <person name="Lipzen A."/>
            <person name="Malagnac F."/>
            <person name="Mello A."/>
            <person name="Molinier V."/>
            <person name="Miyauchi S."/>
            <person name="Poulain J."/>
            <person name="Riccioni C."/>
            <person name="Rubini A."/>
            <person name="Sitrit Y."/>
            <person name="Splivallo R."/>
            <person name="Traeger S."/>
            <person name="Wang M."/>
            <person name="Zifcakova L."/>
            <person name="Wipf D."/>
            <person name="Zambonelli A."/>
            <person name="Paolocci F."/>
            <person name="Nowrousian M."/>
            <person name="Ottonello S."/>
            <person name="Baldrian P."/>
            <person name="Spatafora J.W."/>
            <person name="Henrissat B."/>
            <person name="Nagy L.G."/>
            <person name="Aury J.M."/>
            <person name="Wincker P."/>
            <person name="Grigoriev I.V."/>
            <person name="Bonfante P."/>
            <person name="Martin F.M."/>
        </authorList>
    </citation>
    <scope>NUCLEOTIDE SEQUENCE [LARGE SCALE GENOMIC DNA]</scope>
    <source>
        <strain evidence="5 6">RN42</strain>
    </source>
</reference>
<keyword evidence="3" id="KW-0812">Transmembrane</keyword>
<sequence>MRQLTISRCTDRWLASGWWADTAGLCIKPLPHIHGILWSCWRKEGPLLTNTVVFLSTCHYLVLPRTTYRVHSRQTSRQHAHSQSMLYGELVPTSFGGDLFITEPNSGTILQPGQKSTIVWFTWRPYDGPVEFSLRKLQSTPGRPILIIALGQVNAKASPVEWTPGDNLEAGSYQLTLRDTEESFNATSEVFRVKREEKEKPITTETPTKEPEESTTTKPKGESTTTPVDSPPSTVPPVPPVTSEPPTPTPAPPPVTSVVPPVTVTTIAPVPVISTVSGISPSVVTLTTASVLTTSILLPSLLTPVANSTASTASTASAPTNGEPIHKARENPDLLGAAIGGSLGALLLLVAIAFFLLRKRRPEEQQPVGVAGAVSDLERKGIMYAPLSQVMQGQECSGTEKAIVHELEGQPGPVELASDNC</sequence>
<evidence type="ECO:0000313" key="5">
    <source>
        <dbReference type="EMBL" id="RPA78653.1"/>
    </source>
</evidence>
<feature type="compositionally biased region" description="Low complexity" evidence="2">
    <location>
        <begin position="214"/>
        <end position="228"/>
    </location>
</feature>
<dbReference type="Proteomes" id="UP000275078">
    <property type="component" value="Unassembled WGS sequence"/>
</dbReference>